<dbReference type="Gene3D" id="3.40.50.510">
    <property type="entry name" value="Phosphotransferase system, mannose-type IIA component"/>
    <property type="match status" value="1"/>
</dbReference>
<proteinExistence type="predicted"/>
<dbReference type="PANTHER" id="PTHR38594:SF1">
    <property type="entry name" value="PEP-DEPENDENT DIHYDROXYACETONE KINASE, PHOSPHORYL DONOR SUBUNIT DHAM"/>
    <property type="match status" value="1"/>
</dbReference>
<dbReference type="InterPro" id="IPR012844">
    <property type="entry name" value="DhaM_N"/>
</dbReference>
<evidence type="ECO:0000256" key="1">
    <source>
        <dbReference type="ARBA" id="ARBA00001113"/>
    </source>
</evidence>
<comment type="subunit">
    <text evidence="5">Homodimer. The dihydroxyacetone kinase complex is composed of a homodimer of DhaM, a homodimer of DhaK and the subunit DhaL.</text>
</comment>
<dbReference type="GO" id="GO:0009401">
    <property type="term" value="P:phosphoenolpyruvate-dependent sugar phosphotransferase system"/>
    <property type="evidence" value="ECO:0007669"/>
    <property type="project" value="InterPro"/>
</dbReference>
<dbReference type="NCBIfam" id="TIGR02364">
    <property type="entry name" value="dha_pts"/>
    <property type="match status" value="1"/>
</dbReference>
<dbReference type="EMBL" id="CACRTX010000013">
    <property type="protein sequence ID" value="VYU43120.1"/>
    <property type="molecule type" value="Genomic_DNA"/>
</dbReference>
<reference evidence="7" key="1">
    <citation type="submission" date="2019-11" db="EMBL/GenBank/DDBJ databases">
        <authorList>
            <person name="Feng L."/>
        </authorList>
    </citation>
    <scope>NUCLEOTIDE SEQUENCE</scope>
    <source>
        <strain evidence="7">ECasseliflavusLFYP2</strain>
    </source>
</reference>
<dbReference type="RefSeq" id="WP_128432714.1">
    <property type="nucleotide sequence ID" value="NZ_CACRTX010000013.1"/>
</dbReference>
<dbReference type="GO" id="GO:0019563">
    <property type="term" value="P:glycerol catabolic process"/>
    <property type="evidence" value="ECO:0007669"/>
    <property type="project" value="InterPro"/>
</dbReference>
<evidence type="ECO:0000256" key="4">
    <source>
        <dbReference type="ARBA" id="ARBA00022679"/>
    </source>
</evidence>
<name>A0A6N3EPK7_ENTCA</name>
<dbReference type="GO" id="GO:0047324">
    <property type="term" value="F:phosphoenolpyruvate-glycerone phosphotransferase activity"/>
    <property type="evidence" value="ECO:0007669"/>
    <property type="project" value="UniProtKB-EC"/>
</dbReference>
<organism evidence="7">
    <name type="scientific">Enterococcus casseliflavus</name>
    <name type="common">Enterococcus flavescens</name>
    <dbReference type="NCBI Taxonomy" id="37734"/>
    <lineage>
        <taxon>Bacteria</taxon>
        <taxon>Bacillati</taxon>
        <taxon>Bacillota</taxon>
        <taxon>Bacilli</taxon>
        <taxon>Lactobacillales</taxon>
        <taxon>Enterococcaceae</taxon>
        <taxon>Enterococcus</taxon>
    </lineage>
</organism>
<sequence>MNKIGIVLVSHVYEIAFGLQRLIKEVAPDVPITLAAGLEDNGIGTNAETLVTAFEENQGQILFAFYDLGSAKMNLELAEELTDKTVHLFDTALIESAYTAAALLQVAASEQEIIKQLTALKIK</sequence>
<feature type="domain" description="PTS EIIA type-4" evidence="6">
    <location>
        <begin position="3"/>
        <end position="123"/>
    </location>
</feature>
<dbReference type="GO" id="GO:0016020">
    <property type="term" value="C:membrane"/>
    <property type="evidence" value="ECO:0007669"/>
    <property type="project" value="InterPro"/>
</dbReference>
<dbReference type="Pfam" id="PF03610">
    <property type="entry name" value="EIIA-man"/>
    <property type="match status" value="1"/>
</dbReference>
<dbReference type="EC" id="2.7.1.121" evidence="3"/>
<accession>A0A6N3EPK7</accession>
<gene>
    <name evidence="7" type="primary">dhaM_2</name>
    <name evidence="7" type="ORF">ECLFYP2_03308</name>
</gene>
<dbReference type="AlphaFoldDB" id="A0A6N3EPK7"/>
<dbReference type="PROSITE" id="PS51096">
    <property type="entry name" value="PTS_EIIA_TYPE_4"/>
    <property type="match status" value="1"/>
</dbReference>
<dbReference type="InterPro" id="IPR039643">
    <property type="entry name" value="DhaM"/>
</dbReference>
<evidence type="ECO:0000256" key="5">
    <source>
        <dbReference type="ARBA" id="ARBA00046577"/>
    </source>
</evidence>
<dbReference type="PANTHER" id="PTHR38594">
    <property type="entry name" value="PEP-DEPENDENT DIHYDROXYACETONE KINASE, PHOSPHORYL DONOR SUBUNIT DHAM"/>
    <property type="match status" value="1"/>
</dbReference>
<dbReference type="SUPFAM" id="SSF53062">
    <property type="entry name" value="PTS system fructose IIA component-like"/>
    <property type="match status" value="1"/>
</dbReference>
<evidence type="ECO:0000313" key="7">
    <source>
        <dbReference type="EMBL" id="VYU43120.1"/>
    </source>
</evidence>
<evidence type="ECO:0000256" key="3">
    <source>
        <dbReference type="ARBA" id="ARBA00012095"/>
    </source>
</evidence>
<protein>
    <recommendedName>
        <fullName evidence="3">phosphoenolpyruvate--glycerone phosphotransferase</fullName>
        <ecNumber evidence="3">2.7.1.121</ecNumber>
    </recommendedName>
</protein>
<dbReference type="InterPro" id="IPR004701">
    <property type="entry name" value="PTS_EIIA_man-typ"/>
</dbReference>
<comment type="catalytic activity">
    <reaction evidence="1">
        <text>dihydroxyacetone + phosphoenolpyruvate = dihydroxyacetone phosphate + pyruvate</text>
        <dbReference type="Rhea" id="RHEA:18381"/>
        <dbReference type="ChEBI" id="CHEBI:15361"/>
        <dbReference type="ChEBI" id="CHEBI:16016"/>
        <dbReference type="ChEBI" id="CHEBI:57642"/>
        <dbReference type="ChEBI" id="CHEBI:58702"/>
        <dbReference type="EC" id="2.7.1.121"/>
    </reaction>
</comment>
<keyword evidence="4 7" id="KW-0808">Transferase</keyword>
<comment type="function">
    <text evidence="2">Component of the dihydroxyacetone kinase complex, which is responsible for the phosphoenolpyruvate (PEP)-dependent phosphorylation of dihydroxyacetone. DhaM serves as the phosphoryl donor. Is phosphorylated by phosphoenolpyruvate in an EI- and HPr-dependent reaction, and a phosphorelay system on histidine residues finally leads to phosphoryl transfer to DhaL and dihydroxyacetone.</text>
</comment>
<evidence type="ECO:0000256" key="2">
    <source>
        <dbReference type="ARBA" id="ARBA00002788"/>
    </source>
</evidence>
<keyword evidence="7" id="KW-0418">Kinase</keyword>
<dbReference type="InterPro" id="IPR036662">
    <property type="entry name" value="PTS_EIIA_man-typ_sf"/>
</dbReference>
<evidence type="ECO:0000259" key="6">
    <source>
        <dbReference type="PROSITE" id="PS51096"/>
    </source>
</evidence>